<name>A0A2U9R5M2_PICKU</name>
<dbReference type="FunFam" id="3.30.830.10:FF:000013">
    <property type="entry name" value="Mitochondrial presequence protease"/>
    <property type="match status" value="1"/>
</dbReference>
<dbReference type="FunFam" id="3.30.830.10:FF:000009">
    <property type="entry name" value="Presequence protease, mitochondrial"/>
    <property type="match status" value="1"/>
</dbReference>
<dbReference type="PANTHER" id="PTHR43016:SF13">
    <property type="entry name" value="PRESEQUENCE PROTEASE, MITOCHONDRIAL"/>
    <property type="match status" value="1"/>
</dbReference>
<evidence type="ECO:0000256" key="3">
    <source>
        <dbReference type="ARBA" id="ARBA00004569"/>
    </source>
</evidence>
<accession>A0A2U9R5M2</accession>
<proteinExistence type="inferred from homology"/>
<dbReference type="InterPro" id="IPR007863">
    <property type="entry name" value="Peptidase_M16_C"/>
</dbReference>
<dbReference type="RefSeq" id="XP_029322144.1">
    <property type="nucleotide sequence ID" value="XM_029466284.1"/>
</dbReference>
<dbReference type="Pfam" id="PF00675">
    <property type="entry name" value="Peptidase_M16"/>
    <property type="match status" value="1"/>
</dbReference>
<evidence type="ECO:0000256" key="6">
    <source>
        <dbReference type="ARBA" id="ARBA00020167"/>
    </source>
</evidence>
<dbReference type="GO" id="GO:0005758">
    <property type="term" value="C:mitochondrial intermembrane space"/>
    <property type="evidence" value="ECO:0007669"/>
    <property type="project" value="UniProtKB-SubCell"/>
</dbReference>
<evidence type="ECO:0000256" key="10">
    <source>
        <dbReference type="ARBA" id="ARBA00022833"/>
    </source>
</evidence>
<keyword evidence="9" id="KW-0378">Hydrolase</keyword>
<reference evidence="17 18" key="1">
    <citation type="submission" date="2018-06" db="EMBL/GenBank/DDBJ databases">
        <title>Population genomics shows no distinction between pathogenic Candida krusei and environmental Pichia kudriavzevii: One species, four names.</title>
        <authorList>
            <person name="Douglass A.P."/>
            <person name="Offei B."/>
            <person name="Braun-Galleani S."/>
            <person name="Coughlan A.Y."/>
            <person name="Martos A."/>
            <person name="Ortiz-Merino R.A."/>
            <person name="Byrne K.P."/>
            <person name="Wolfe K.H."/>
        </authorList>
    </citation>
    <scope>NUCLEOTIDE SEQUENCE [LARGE SCALE GENOMIC DNA]</scope>
    <source>
        <strain evidence="17 18">CBS573</strain>
    </source>
</reference>
<dbReference type="AlphaFoldDB" id="A0A2U9R5M2"/>
<evidence type="ECO:0000256" key="7">
    <source>
        <dbReference type="ARBA" id="ARBA00022670"/>
    </source>
</evidence>
<comment type="similarity">
    <text evidence="4">Belongs to the peptidase M16 family. PreP subfamily.</text>
</comment>
<dbReference type="GeneID" id="40384462"/>
<organism evidence="17 18">
    <name type="scientific">Pichia kudriavzevii</name>
    <name type="common">Yeast</name>
    <name type="synonym">Issatchenkia orientalis</name>
    <dbReference type="NCBI Taxonomy" id="4909"/>
    <lineage>
        <taxon>Eukaryota</taxon>
        <taxon>Fungi</taxon>
        <taxon>Dikarya</taxon>
        <taxon>Ascomycota</taxon>
        <taxon>Saccharomycotina</taxon>
        <taxon>Pichiomycetes</taxon>
        <taxon>Pichiales</taxon>
        <taxon>Pichiaceae</taxon>
        <taxon>Pichia</taxon>
    </lineage>
</organism>
<keyword evidence="12" id="KW-0482">Metalloprotease</keyword>
<gene>
    <name evidence="17" type="ORF">C5L36_0C05930</name>
</gene>
<evidence type="ECO:0000313" key="17">
    <source>
        <dbReference type="EMBL" id="AWU76667.1"/>
    </source>
</evidence>
<dbReference type="SMART" id="SM01264">
    <property type="entry name" value="M16C_associated"/>
    <property type="match status" value="1"/>
</dbReference>
<dbReference type="SUPFAM" id="SSF63411">
    <property type="entry name" value="LuxS/MPP-like metallohydrolase"/>
    <property type="match status" value="4"/>
</dbReference>
<keyword evidence="18" id="KW-1185">Reference proteome</keyword>
<dbReference type="GO" id="GO:0005759">
    <property type="term" value="C:mitochondrial matrix"/>
    <property type="evidence" value="ECO:0007669"/>
    <property type="project" value="UniProtKB-SubCell"/>
</dbReference>
<evidence type="ECO:0000313" key="18">
    <source>
        <dbReference type="Proteomes" id="UP000249293"/>
    </source>
</evidence>
<evidence type="ECO:0000259" key="16">
    <source>
        <dbReference type="SMART" id="SM01264"/>
    </source>
</evidence>
<evidence type="ECO:0000256" key="14">
    <source>
        <dbReference type="ARBA" id="ARBA00034552"/>
    </source>
</evidence>
<dbReference type="Pfam" id="PF22516">
    <property type="entry name" value="PreP_C"/>
    <property type="match status" value="1"/>
</dbReference>
<evidence type="ECO:0000256" key="2">
    <source>
        <dbReference type="ARBA" id="ARBA00004305"/>
    </source>
</evidence>
<dbReference type="Proteomes" id="UP000249293">
    <property type="component" value="Chromosome 3"/>
</dbReference>
<comment type="cofactor">
    <cofactor evidence="1">
        <name>Zn(2+)</name>
        <dbReference type="ChEBI" id="CHEBI:29105"/>
    </cofactor>
</comment>
<evidence type="ECO:0000256" key="5">
    <source>
        <dbReference type="ARBA" id="ARBA00011853"/>
    </source>
</evidence>
<dbReference type="STRING" id="4909.A0A2U9R5M2"/>
<dbReference type="KEGG" id="pkz:C5L36_0C05930"/>
<dbReference type="GO" id="GO:0046872">
    <property type="term" value="F:metal ion binding"/>
    <property type="evidence" value="ECO:0007669"/>
    <property type="project" value="UniProtKB-KW"/>
</dbReference>
<evidence type="ECO:0000256" key="9">
    <source>
        <dbReference type="ARBA" id="ARBA00022801"/>
    </source>
</evidence>
<evidence type="ECO:0000256" key="1">
    <source>
        <dbReference type="ARBA" id="ARBA00001947"/>
    </source>
</evidence>
<dbReference type="GO" id="GO:0004222">
    <property type="term" value="F:metalloendopeptidase activity"/>
    <property type="evidence" value="ECO:0007669"/>
    <property type="project" value="TreeGrafter"/>
</dbReference>
<evidence type="ECO:0000256" key="11">
    <source>
        <dbReference type="ARBA" id="ARBA00022946"/>
    </source>
</evidence>
<keyword evidence="10" id="KW-0862">Zinc</keyword>
<comment type="function">
    <text evidence="15">Degrades mitochondrial transit peptides after their cleavage in the intermembrane space or in the matrix, and presequence peptides; clearance of these peptides is required to keep the presequence processing machinery running. Preferentially cleaves the N-terminal side of paired basic amino acid residues. Also degrades other unstructured peptides. May function as an ATP-dependent peptidase as opposed to a metalloendopeptidase.</text>
</comment>
<dbReference type="InterPro" id="IPR011765">
    <property type="entry name" value="Pept_M16_N"/>
</dbReference>
<dbReference type="OrthoDB" id="10250783at2759"/>
<evidence type="ECO:0000256" key="8">
    <source>
        <dbReference type="ARBA" id="ARBA00022723"/>
    </source>
</evidence>
<dbReference type="VEuPathDB" id="FungiDB:C5L36_0C05930"/>
<evidence type="ECO:0000256" key="13">
    <source>
        <dbReference type="ARBA" id="ARBA00023128"/>
    </source>
</evidence>
<dbReference type="Gene3D" id="3.30.830.10">
    <property type="entry name" value="Metalloenzyme, LuxS/M16 peptidase-like"/>
    <property type="match status" value="4"/>
</dbReference>
<keyword evidence="11" id="KW-0809">Transit peptide</keyword>
<keyword evidence="8" id="KW-0479">Metal-binding</keyword>
<dbReference type="InterPro" id="IPR055130">
    <property type="entry name" value="PreP_C"/>
</dbReference>
<dbReference type="EMBL" id="CP028775">
    <property type="protein sequence ID" value="AWU76667.1"/>
    <property type="molecule type" value="Genomic_DNA"/>
</dbReference>
<protein>
    <recommendedName>
        <fullName evidence="6">Presequence protease, mitochondrial</fullName>
    </recommendedName>
    <alternativeName>
        <fullName evidence="14">Pitrilysin metalloproteinase</fullName>
    </alternativeName>
</protein>
<dbReference type="PANTHER" id="PTHR43016">
    <property type="entry name" value="PRESEQUENCE PROTEASE"/>
    <property type="match status" value="1"/>
</dbReference>
<feature type="domain" description="Peptidase M16C associated" evidence="16">
    <location>
        <begin position="505"/>
        <end position="755"/>
    </location>
</feature>
<sequence length="1023" mass="115303">MCPCSSSFQSVYVKQIMLRLLSPKGSGASFTRSYATTASAKLLKKYPLGSEISGYTINRVEEIPEFNLVAVALEHQQTGSKHLHVDRQDNNNVFSIIFKTNTPNNTGLPHILEHTTLCGSEKFPVRDPFFKMLNRSLSNFMNAMTGHDYTFYPFATTNVKDFNNLMDIYLDATLHPLLTSEDFYQEGWRLENEITRDKESPLTFKGVVYNEMKGQVSDSSYYFWIKFQESIYPSLNNAGGDPSQITQLVHNDLVEFHNKCYHPSNSRTFTYGNIPLAQHLEKLNKVFIPFGKRSNRNILKQPIDLNENVKTTIKGPVDPMLPSHQQYKTSLTWKTGSPSDIYETFLLKMLSSLLMDGHSSPLYQTLVETGLGTDFSVNSGSDSITAANLFTIGLNGLTKDISDNLEAHILEVLEAVMKEGFADIKIQALIHQLELSRKVENASFGLNVLSSLVPTWVSNIDPIDSLKWDNIVSRFKEDYSKRGDSIFRELLNDKILSKPYFKYTMVPDEILPSMIAKEEEKRLKDKVDALSEEDKELIYKRGLRLLEKQEEKEDLSCLPTVSVNDIPREFPSVRIDNRVHDGVPIQSRSSPKTNGLSYFRALKTLEASELPQELIKYLPLFANCLTNMGTKNRSMADLEDEIRLYTGGLSCNFFTHASPYNTNEVYLKFGLSSVCLNSDFDKMLSLWMQLLLETNFRNVSKLSTLIKLSTSDNMSDIVSSGHSYARSRATSKISKVAKIQESLGGIANIEFMNELAKLETEGRLEEVVIPKLEKIQQILLDGTSLQYSITTSKDSVGYQESQIAKFNDDVGFKSNFTKNAYEMPIPATGNLRNEFIQIPSHVGFASTALNAPSYSSQDSASLQVLSQLLTFRYLHGEIREKGGAYGGGASLDALNGLFTYYSYRDPQPLESLNIYDKAVNVNAYNIKEGVISDEDLEQAKLTIFQKLEAPKSVRDDGMSYFNYDIDDETKQERRGALLDCSLEDVLEVCEKYFPESAVRSKVVIGHDAEGIQGNPNWTTEVLK</sequence>
<dbReference type="Pfam" id="PF05193">
    <property type="entry name" value="Peptidase_M16_C"/>
    <property type="match status" value="1"/>
</dbReference>
<comment type="subcellular location">
    <subcellularLocation>
        <location evidence="3">Mitochondrion intermembrane space</location>
    </subcellularLocation>
    <subcellularLocation>
        <location evidence="2">Mitochondrion matrix</location>
    </subcellularLocation>
</comment>
<dbReference type="FunFam" id="3.30.830.10:FF:000011">
    <property type="entry name" value="Presequence protease, mitochondrial"/>
    <property type="match status" value="1"/>
</dbReference>
<evidence type="ECO:0000256" key="4">
    <source>
        <dbReference type="ARBA" id="ARBA00007575"/>
    </source>
</evidence>
<evidence type="ECO:0000256" key="15">
    <source>
        <dbReference type="ARBA" id="ARBA00045897"/>
    </source>
</evidence>
<dbReference type="Pfam" id="PF08367">
    <property type="entry name" value="M16C_assoc"/>
    <property type="match status" value="1"/>
</dbReference>
<keyword evidence="7" id="KW-0645">Protease</keyword>
<dbReference type="InterPro" id="IPR011249">
    <property type="entry name" value="Metalloenz_LuxS/M16"/>
</dbReference>
<dbReference type="GO" id="GO:0016485">
    <property type="term" value="P:protein processing"/>
    <property type="evidence" value="ECO:0007669"/>
    <property type="project" value="TreeGrafter"/>
</dbReference>
<comment type="subunit">
    <text evidence="5">Monomer and homodimer; homodimerization is induced by binding of the substrate.</text>
</comment>
<keyword evidence="13" id="KW-0496">Mitochondrion</keyword>
<evidence type="ECO:0000256" key="12">
    <source>
        <dbReference type="ARBA" id="ARBA00023049"/>
    </source>
</evidence>
<dbReference type="InterPro" id="IPR013578">
    <property type="entry name" value="Peptidase_M16C_assoc"/>
</dbReference>